<feature type="binding site" evidence="7">
    <location>
        <position position="73"/>
    </location>
    <ligand>
        <name>shikimate</name>
        <dbReference type="ChEBI" id="CHEBI:36208"/>
    </ligand>
</feature>
<comment type="catalytic activity">
    <reaction evidence="7">
        <text>shikimate + NADP(+) = 3-dehydroshikimate + NADPH + H(+)</text>
        <dbReference type="Rhea" id="RHEA:17737"/>
        <dbReference type="ChEBI" id="CHEBI:15378"/>
        <dbReference type="ChEBI" id="CHEBI:16630"/>
        <dbReference type="ChEBI" id="CHEBI:36208"/>
        <dbReference type="ChEBI" id="CHEBI:57783"/>
        <dbReference type="ChEBI" id="CHEBI:58349"/>
        <dbReference type="EC" id="1.1.1.25"/>
    </reaction>
</comment>
<dbReference type="NCBIfam" id="NF001314">
    <property type="entry name" value="PRK00258.2-2"/>
    <property type="match status" value="1"/>
</dbReference>
<feature type="active site" description="Proton acceptor" evidence="7">
    <location>
        <position position="77"/>
    </location>
</feature>
<protein>
    <recommendedName>
        <fullName evidence="2 7">Shikimate dehydrogenase (NADP(+))</fullName>
        <shortName evidence="7">SDH</shortName>
        <ecNumber evidence="2 7">1.1.1.25</ecNumber>
    </recommendedName>
</protein>
<sequence length="300" mass="33018">MEQLIKGPINGETSLVGVLGCPVKHSLSPIIQNAALKELGLNWCYLAIPCKPQNFELVIKALRTINCKGLNITIPHKNIALDVCDELSSIAKQIGAVNTLIPSKRKNWFGTNTDIEGFRSSLLERKINYEGKNAIIIGTGGSAKAVLHGLDTLKFGKITIVSRTKNSLKKFLINNNNLCTEIDGLIQEDLTLEEYIKAANLIVNATPIGMENKANSKSSSEIPLGKSIWENLQPGSTLYDLIYTPKPTKWLQLSRKYSCHQIDGLEMLVQQGASSLRLWSGIEEIPIDIMRKAGQKALLN</sequence>
<evidence type="ECO:0000256" key="3">
    <source>
        <dbReference type="ARBA" id="ARBA00022605"/>
    </source>
</evidence>
<feature type="binding site" evidence="7">
    <location>
        <position position="264"/>
    </location>
    <ligand>
        <name>NADP(+)</name>
        <dbReference type="ChEBI" id="CHEBI:58349"/>
    </ligand>
</feature>
<dbReference type="GO" id="GO:0050661">
    <property type="term" value="F:NADP binding"/>
    <property type="evidence" value="ECO:0007669"/>
    <property type="project" value="InterPro"/>
</dbReference>
<dbReference type="PANTHER" id="PTHR21089">
    <property type="entry name" value="SHIKIMATE DEHYDROGENASE"/>
    <property type="match status" value="1"/>
</dbReference>
<dbReference type="InterPro" id="IPR013708">
    <property type="entry name" value="Shikimate_DH-bd_N"/>
</dbReference>
<dbReference type="Gene3D" id="3.40.50.10860">
    <property type="entry name" value="Leucine Dehydrogenase, chain A, domain 1"/>
    <property type="match status" value="1"/>
</dbReference>
<evidence type="ECO:0000256" key="2">
    <source>
        <dbReference type="ARBA" id="ARBA00012962"/>
    </source>
</evidence>
<evidence type="ECO:0000256" key="1">
    <source>
        <dbReference type="ARBA" id="ARBA00004871"/>
    </source>
</evidence>
<dbReference type="NCBIfam" id="TIGR00507">
    <property type="entry name" value="aroE"/>
    <property type="match status" value="1"/>
</dbReference>
<dbReference type="Pfam" id="PF18317">
    <property type="entry name" value="SDH_C"/>
    <property type="match status" value="1"/>
</dbReference>
<dbReference type="UniPathway" id="UPA00053">
    <property type="reaction ID" value="UER00087"/>
</dbReference>
<dbReference type="SUPFAM" id="SSF51735">
    <property type="entry name" value="NAD(P)-binding Rossmann-fold domains"/>
    <property type="match status" value="1"/>
</dbReference>
<keyword evidence="3 7" id="KW-0028">Amino-acid biosynthesis</keyword>
<dbReference type="InterPro" id="IPR041121">
    <property type="entry name" value="SDH_C"/>
</dbReference>
<feature type="binding site" evidence="7">
    <location>
        <position position="243"/>
    </location>
    <ligand>
        <name>shikimate</name>
        <dbReference type="ChEBI" id="CHEBI:36208"/>
    </ligand>
</feature>
<comment type="subunit">
    <text evidence="7">Homodimer.</text>
</comment>
<evidence type="ECO:0000313" key="10">
    <source>
        <dbReference type="EMBL" id="AAQ00916.1"/>
    </source>
</evidence>
<name>Q7V9G1_PROMA</name>
<dbReference type="InterPro" id="IPR036291">
    <property type="entry name" value="NAD(P)-bd_dom_sf"/>
</dbReference>
<keyword evidence="5 7" id="KW-0560">Oxidoreductase</keyword>
<feature type="binding site" evidence="7">
    <location>
        <position position="98"/>
    </location>
    <ligand>
        <name>shikimate</name>
        <dbReference type="ChEBI" id="CHEBI:36208"/>
    </ligand>
</feature>
<dbReference type="InterPro" id="IPR011342">
    <property type="entry name" value="Shikimate_DH"/>
</dbReference>
<feature type="domain" description="SDH C-terminal" evidence="9">
    <location>
        <begin position="264"/>
        <end position="293"/>
    </location>
</feature>
<dbReference type="PANTHER" id="PTHR21089:SF1">
    <property type="entry name" value="BIFUNCTIONAL 3-DEHYDROQUINATE DEHYDRATASE_SHIKIMATE DEHYDROGENASE, CHLOROPLASTIC"/>
    <property type="match status" value="1"/>
</dbReference>
<dbReference type="Gene3D" id="3.40.50.720">
    <property type="entry name" value="NAD(P)-binding Rossmann-like Domain"/>
    <property type="match status" value="1"/>
</dbReference>
<evidence type="ECO:0000256" key="4">
    <source>
        <dbReference type="ARBA" id="ARBA00022857"/>
    </source>
</evidence>
<dbReference type="EMBL" id="AE017126">
    <property type="protein sequence ID" value="AAQ00916.1"/>
    <property type="molecule type" value="Genomic_DNA"/>
</dbReference>
<keyword evidence="4 7" id="KW-0521">NADP</keyword>
<dbReference type="RefSeq" id="WP_011126021.1">
    <property type="nucleotide sequence ID" value="NC_005042.1"/>
</dbReference>
<feature type="binding site" evidence="7">
    <location>
        <position position="241"/>
    </location>
    <ligand>
        <name>NADP(+)</name>
        <dbReference type="ChEBI" id="CHEBI:58349"/>
    </ligand>
</feature>
<dbReference type="GO" id="GO:0008652">
    <property type="term" value="P:amino acid biosynthetic process"/>
    <property type="evidence" value="ECO:0007669"/>
    <property type="project" value="UniProtKB-KW"/>
</dbReference>
<dbReference type="GO" id="GO:0005829">
    <property type="term" value="C:cytosol"/>
    <property type="evidence" value="ECO:0007669"/>
    <property type="project" value="TreeGrafter"/>
</dbReference>
<dbReference type="InterPro" id="IPR022893">
    <property type="entry name" value="Shikimate_DH_fam"/>
</dbReference>
<feature type="binding site" evidence="7">
    <location>
        <position position="271"/>
    </location>
    <ligand>
        <name>shikimate</name>
        <dbReference type="ChEBI" id="CHEBI:36208"/>
    </ligand>
</feature>
<feature type="domain" description="Shikimate dehydrogenase substrate binding N-terminal" evidence="8">
    <location>
        <begin position="18"/>
        <end position="100"/>
    </location>
</feature>
<dbReference type="HOGENOM" id="CLU_044063_4_1_3"/>
<dbReference type="GO" id="GO:0009423">
    <property type="term" value="P:chorismate biosynthetic process"/>
    <property type="evidence" value="ECO:0007669"/>
    <property type="project" value="UniProtKB-UniRule"/>
</dbReference>
<evidence type="ECO:0000256" key="6">
    <source>
        <dbReference type="ARBA" id="ARBA00023141"/>
    </source>
</evidence>
<dbReference type="InterPro" id="IPR046346">
    <property type="entry name" value="Aminoacid_DH-like_N_sf"/>
</dbReference>
<evidence type="ECO:0000256" key="5">
    <source>
        <dbReference type="ARBA" id="ARBA00023002"/>
    </source>
</evidence>
<dbReference type="AlphaFoldDB" id="Q7V9G1"/>
<proteinExistence type="inferred from homology"/>
<keyword evidence="11" id="KW-1185">Reference proteome</keyword>
<evidence type="ECO:0000256" key="7">
    <source>
        <dbReference type="HAMAP-Rule" id="MF_00222"/>
    </source>
</evidence>
<dbReference type="HAMAP" id="MF_00222">
    <property type="entry name" value="Shikimate_DH_AroE"/>
    <property type="match status" value="1"/>
</dbReference>
<dbReference type="GO" id="GO:0019632">
    <property type="term" value="P:shikimate metabolic process"/>
    <property type="evidence" value="ECO:0007669"/>
    <property type="project" value="InterPro"/>
</dbReference>
<gene>
    <name evidence="7 10" type="primary">aroE</name>
    <name evidence="10" type="ordered locus">Pro_1872</name>
</gene>
<organism evidence="10 11">
    <name type="scientific">Prochlorococcus marinus (strain SARG / CCMP1375 / SS120)</name>
    <dbReference type="NCBI Taxonomy" id="167539"/>
    <lineage>
        <taxon>Bacteria</taxon>
        <taxon>Bacillati</taxon>
        <taxon>Cyanobacteriota</taxon>
        <taxon>Cyanophyceae</taxon>
        <taxon>Synechococcales</taxon>
        <taxon>Prochlorococcaceae</taxon>
        <taxon>Prochlorococcus</taxon>
    </lineage>
</organism>
<dbReference type="GO" id="GO:0009073">
    <property type="term" value="P:aromatic amino acid family biosynthetic process"/>
    <property type="evidence" value="ECO:0007669"/>
    <property type="project" value="UniProtKB-KW"/>
</dbReference>
<feature type="binding site" evidence="7">
    <location>
        <begin position="26"/>
        <end position="28"/>
    </location>
    <ligand>
        <name>shikimate</name>
        <dbReference type="ChEBI" id="CHEBI:36208"/>
    </ligand>
</feature>
<keyword evidence="6 7" id="KW-0057">Aromatic amino acid biosynthesis</keyword>
<dbReference type="SUPFAM" id="SSF53223">
    <property type="entry name" value="Aminoacid dehydrogenase-like, N-terminal domain"/>
    <property type="match status" value="1"/>
</dbReference>
<dbReference type="GO" id="GO:0004764">
    <property type="term" value="F:shikimate 3-dehydrogenase (NADP+) activity"/>
    <property type="evidence" value="ECO:0007669"/>
    <property type="project" value="UniProtKB-UniRule"/>
</dbReference>
<dbReference type="Pfam" id="PF08501">
    <property type="entry name" value="Shikimate_dh_N"/>
    <property type="match status" value="1"/>
</dbReference>
<dbReference type="PATRIC" id="fig|167539.5.peg.1974"/>
<evidence type="ECO:0000259" key="8">
    <source>
        <dbReference type="Pfam" id="PF08501"/>
    </source>
</evidence>
<dbReference type="EC" id="1.1.1.25" evidence="2 7"/>
<comment type="function">
    <text evidence="7">Involved in the biosynthesis of the chorismate, which leads to the biosynthesis of aromatic amino acids. Catalyzes the reversible NADPH linked reduction of 3-dehydroshikimate (DHSA) to yield shikimate (SA).</text>
</comment>
<accession>Q7V9G1</accession>
<evidence type="ECO:0000259" key="9">
    <source>
        <dbReference type="Pfam" id="PF18317"/>
    </source>
</evidence>
<feature type="binding site" evidence="7">
    <location>
        <position position="114"/>
    </location>
    <ligand>
        <name>shikimate</name>
        <dbReference type="ChEBI" id="CHEBI:36208"/>
    </ligand>
</feature>
<dbReference type="EnsemblBacteria" id="AAQ00916">
    <property type="protein sequence ID" value="AAQ00916"/>
    <property type="gene ID" value="Pro_1872"/>
</dbReference>
<dbReference type="Proteomes" id="UP000001420">
    <property type="component" value="Chromosome"/>
</dbReference>
<dbReference type="KEGG" id="pma:Pro_1872"/>
<reference evidence="10 11" key="1">
    <citation type="journal article" date="2003" name="Proc. Natl. Acad. Sci. U.S.A.">
        <title>Genome sequence of the cyanobacterium Prochlorococcus marinus SS120, a nearly minimal oxyphototrophic genome.</title>
        <authorList>
            <person name="Dufresne A."/>
            <person name="Salanoubat M."/>
            <person name="Partensky F."/>
            <person name="Artiguenave F."/>
            <person name="Axmann I.M."/>
            <person name="Barbe V."/>
            <person name="Duprat S."/>
            <person name="Galperin M.Y."/>
            <person name="Koonin E.V."/>
            <person name="Le Gall F."/>
            <person name="Makarova K.S."/>
            <person name="Ostrowski M."/>
            <person name="Oztas S."/>
            <person name="Robert C."/>
            <person name="Rogozin I.B."/>
            <person name="Scanlan D.J."/>
            <person name="Tandeau de Marsac N."/>
            <person name="Weissenbach J."/>
            <person name="Wincker P."/>
            <person name="Wolf Y.I."/>
            <person name="Hess W.R."/>
        </authorList>
    </citation>
    <scope>NUCLEOTIDE SEQUENCE [LARGE SCALE GENOMIC DNA]</scope>
    <source>
        <strain evidence="11">SARG / CCMP1375 / SS120</strain>
    </source>
</reference>
<dbReference type="eggNOG" id="COG0169">
    <property type="taxonomic scope" value="Bacteria"/>
</dbReference>
<dbReference type="CDD" id="cd01065">
    <property type="entry name" value="NAD_bind_Shikimate_DH"/>
    <property type="match status" value="1"/>
</dbReference>
<comment type="similarity">
    <text evidence="7">Belongs to the shikimate dehydrogenase family.</text>
</comment>
<dbReference type="STRING" id="167539.Pro_1872"/>
<comment type="pathway">
    <text evidence="1 7">Metabolic intermediate biosynthesis; chorismate biosynthesis; chorismate from D-erythrose 4-phosphate and phosphoenolpyruvate: step 4/7.</text>
</comment>
<dbReference type="OrthoDB" id="9792692at2"/>
<comment type="caution">
    <text evidence="7">Lacks conserved residue(s) required for the propagation of feature annotation.</text>
</comment>
<evidence type="ECO:0000313" key="11">
    <source>
        <dbReference type="Proteomes" id="UP000001420"/>
    </source>
</evidence>